<comment type="caution">
    <text evidence="3">The sequence shown here is derived from an EMBL/GenBank/DDBJ whole genome shotgun (WGS) entry which is preliminary data.</text>
</comment>
<feature type="compositionally biased region" description="Low complexity" evidence="2">
    <location>
        <begin position="953"/>
        <end position="962"/>
    </location>
</feature>
<feature type="compositionally biased region" description="Low complexity" evidence="2">
    <location>
        <begin position="979"/>
        <end position="988"/>
    </location>
</feature>
<gene>
    <name evidence="3" type="ORF">CDAUBV1_LOCUS14177</name>
</gene>
<dbReference type="PANTHER" id="PTHR23347">
    <property type="entry name" value="COLORECTAL MUTANT CANCER PROTEIN MCC PROTEIN -RELATED"/>
    <property type="match status" value="1"/>
</dbReference>
<evidence type="ECO:0000256" key="2">
    <source>
        <dbReference type="SAM" id="MobiDB-lite"/>
    </source>
</evidence>
<dbReference type="PANTHER" id="PTHR23347:SF6">
    <property type="entry name" value="FI17904P1"/>
    <property type="match status" value="1"/>
</dbReference>
<organism evidence="3 4">
    <name type="scientific">Calicophoron daubneyi</name>
    <name type="common">Rumen fluke</name>
    <name type="synonym">Paramphistomum daubneyi</name>
    <dbReference type="NCBI Taxonomy" id="300641"/>
    <lineage>
        <taxon>Eukaryota</taxon>
        <taxon>Metazoa</taxon>
        <taxon>Spiralia</taxon>
        <taxon>Lophotrochozoa</taxon>
        <taxon>Platyhelminthes</taxon>
        <taxon>Trematoda</taxon>
        <taxon>Digenea</taxon>
        <taxon>Plagiorchiida</taxon>
        <taxon>Pronocephalata</taxon>
        <taxon>Paramphistomoidea</taxon>
        <taxon>Paramphistomidae</taxon>
        <taxon>Calicophoron</taxon>
    </lineage>
</organism>
<name>A0AAV2TPG4_CALDB</name>
<dbReference type="AlphaFoldDB" id="A0AAV2TPG4"/>
<evidence type="ECO:0000313" key="4">
    <source>
        <dbReference type="Proteomes" id="UP001497525"/>
    </source>
</evidence>
<keyword evidence="1" id="KW-0175">Coiled coil</keyword>
<accession>A0AAV2TPG4</accession>
<evidence type="ECO:0000313" key="3">
    <source>
        <dbReference type="EMBL" id="CAL5139133.1"/>
    </source>
</evidence>
<evidence type="ECO:0008006" key="5">
    <source>
        <dbReference type="Google" id="ProtNLM"/>
    </source>
</evidence>
<feature type="compositionally biased region" description="Polar residues" evidence="2">
    <location>
        <begin position="925"/>
        <end position="938"/>
    </location>
</feature>
<reference evidence="3" key="1">
    <citation type="submission" date="2024-06" db="EMBL/GenBank/DDBJ databases">
        <authorList>
            <person name="Liu X."/>
            <person name="Lenzi L."/>
            <person name="Haldenby T S."/>
            <person name="Uol C."/>
        </authorList>
    </citation>
    <scope>NUCLEOTIDE SEQUENCE</scope>
</reference>
<feature type="compositionally biased region" description="Polar residues" evidence="2">
    <location>
        <begin position="989"/>
        <end position="1029"/>
    </location>
</feature>
<dbReference type="Proteomes" id="UP001497525">
    <property type="component" value="Unassembled WGS sequence"/>
</dbReference>
<feature type="compositionally biased region" description="Polar residues" evidence="2">
    <location>
        <begin position="903"/>
        <end position="915"/>
    </location>
</feature>
<protein>
    <recommendedName>
        <fullName evidence="5">Colorectal mutant cancer protein</fullName>
    </recommendedName>
</protein>
<feature type="compositionally biased region" description="Polar residues" evidence="2">
    <location>
        <begin position="84"/>
        <end position="101"/>
    </location>
</feature>
<feature type="region of interest" description="Disordered" evidence="2">
    <location>
        <begin position="398"/>
        <end position="418"/>
    </location>
</feature>
<feature type="region of interest" description="Disordered" evidence="2">
    <location>
        <begin position="870"/>
        <end position="1035"/>
    </location>
</feature>
<feature type="compositionally biased region" description="Basic and acidic residues" evidence="2">
    <location>
        <begin position="53"/>
        <end position="78"/>
    </location>
</feature>
<evidence type="ECO:0000256" key="1">
    <source>
        <dbReference type="SAM" id="Coils"/>
    </source>
</evidence>
<feature type="region of interest" description="Disordered" evidence="2">
    <location>
        <begin position="53"/>
        <end position="101"/>
    </location>
</feature>
<feature type="compositionally biased region" description="Polar residues" evidence="2">
    <location>
        <begin position="408"/>
        <end position="418"/>
    </location>
</feature>
<feature type="coiled-coil region" evidence="1">
    <location>
        <begin position="834"/>
        <end position="865"/>
    </location>
</feature>
<dbReference type="InterPro" id="IPR040171">
    <property type="entry name" value="USBP1-like"/>
</dbReference>
<sequence>MVANLGSYTADDECTKSETTHPIVKARLTLIKLEHWWCKNNIRFAMNRNNNTRKELVDGNGSKDTRSTGTQRAEDERLYLSGPDNLTSIRKNDPADNSSNVYDLPEPDWITQCLENYELATSGHPSQDQLTSGYQSSRSDEKVDDDMLSLCLEDDSSIFTGPLSPQALSVFLSNLAKSAPYPRLVEVLHCTQLTWQRLVATLSRLRADCLVLQANLTEIKANADRMQCQLNQIEANWSAAMRSAQLADASLEISDCLNQLYATELAIILYRQTRKTLLGGGAFSTLSSSTSSSSFAGRARSAQFGTGHSVPGSFNATKQQCTAPSTCATPSSPGHPYAVYAVPGSVGTESDPSSVGVTTIPFNLRALRLFRNQAELAAHTLLDRYGSPEGTPDRFYPTVSSTGGGGQPQLSSGMFNRGAQNQAPISPGIFSIQSASGPGVPSTQSLSSASVYANSWYVSLGRIGRVTAANGTGPSEQASVGSGSLQLNSNKAHVLNLPAQPFGTTRISPKSTAMTNTFLSGMGHASGGGWQTPDSGAGSSGTNEVAQQPYLLGPFFQSPYQLLGFNPVANHGELNSYSAMLDLLPPLWSNSAHVNGNSICDSDSDSSDSSDAGAPVAASLAGLIKVSEPPQTGPLSQTHSFPLLWSRAEERKLRSLFYQLINARQVLRSTFPEQPTFGSYTDDEDLGETHQQSDLMRQGDFSLPQNAPSVASMGKLPLAVVLENSVLLQELCTIKEERAELKARVYLLEKELHSNRLTLESRTVAEKALRAHLDVLMSDNNYSRKTDDRDTSISVRTGQTETTLLRGQVKNLLQALEALRHSTELQQIQSEELVDDLRRANSALIAAYEKAKRKYLTRIKKLEDKLGVQKTCPDVNSPKHTDPRRAAHPLPPKTPEKLVSASPVRQINPSQSVRNQRLPPPPSPGAQQTQQSHISSSALPGALGGDRVVGLKPSSVHSPSPSRHCCRSAHPPGVGWPPSSTSSCVSNSRPTFVSQPSNRKNVLLSSSNQTTGGGPTATNHTRIGTTRAISPQHGP</sequence>
<dbReference type="EMBL" id="CAXLJL010000589">
    <property type="protein sequence ID" value="CAL5139133.1"/>
    <property type="molecule type" value="Genomic_DNA"/>
</dbReference>
<proteinExistence type="predicted"/>